<dbReference type="PANTHER" id="PTHR44688">
    <property type="entry name" value="DNA-BINDING TRANSCRIPTIONAL ACTIVATOR DEVR_DOSR"/>
    <property type="match status" value="1"/>
</dbReference>
<protein>
    <submittedName>
        <fullName evidence="5">Transcriptional regulator, LuxR family</fullName>
    </submittedName>
</protein>
<dbReference type="InterPro" id="IPR000792">
    <property type="entry name" value="Tscrpt_reg_LuxR_C"/>
</dbReference>
<dbReference type="PANTHER" id="PTHR44688:SF16">
    <property type="entry name" value="DNA-BINDING TRANSCRIPTIONAL ACTIVATOR DEVR_DOSR"/>
    <property type="match status" value="1"/>
</dbReference>
<dbReference type="Gene3D" id="1.10.10.10">
    <property type="entry name" value="Winged helix-like DNA-binding domain superfamily/Winged helix DNA-binding domain"/>
    <property type="match status" value="1"/>
</dbReference>
<dbReference type="CDD" id="cd06170">
    <property type="entry name" value="LuxR_C_like"/>
    <property type="match status" value="1"/>
</dbReference>
<keyword evidence="3" id="KW-0804">Transcription</keyword>
<dbReference type="KEGG" id="sus:Acid_6167"/>
<dbReference type="GO" id="GO:0003677">
    <property type="term" value="F:DNA binding"/>
    <property type="evidence" value="ECO:0007669"/>
    <property type="project" value="UniProtKB-KW"/>
</dbReference>
<sequence length="188" mass="20196">MPEVGMVLLDESFNVIACDRGAAALLSSTSPGGGSETTFHVPREILEGIQQHKISGATSCEMQFHVGTTAYLCRSYLLETRSGQLTELSFMALHLERVAGAQEAIQDAIAMYNLTEREEQTLKGILMGLSTKEVADQMSISPNTVKAFTRLIMIKLGVTTRWGIIAKVLGSREGSDDSTHSAAGSGMI</sequence>
<dbReference type="AlphaFoldDB" id="Q01TC7"/>
<accession>Q01TC7</accession>
<gene>
    <name evidence="5" type="ordered locus">Acid_6167</name>
</gene>
<dbReference type="STRING" id="234267.Acid_6167"/>
<keyword evidence="2" id="KW-0238">DNA-binding</keyword>
<dbReference type="EMBL" id="CP000473">
    <property type="protein sequence ID" value="ABJ87093.1"/>
    <property type="molecule type" value="Genomic_DNA"/>
</dbReference>
<dbReference type="SUPFAM" id="SSF46894">
    <property type="entry name" value="C-terminal effector domain of the bipartite response regulators"/>
    <property type="match status" value="1"/>
</dbReference>
<name>Q01TC7_SOLUE</name>
<keyword evidence="1" id="KW-0805">Transcription regulation</keyword>
<evidence type="ECO:0000256" key="1">
    <source>
        <dbReference type="ARBA" id="ARBA00023015"/>
    </source>
</evidence>
<dbReference type="PROSITE" id="PS50043">
    <property type="entry name" value="HTH_LUXR_2"/>
    <property type="match status" value="1"/>
</dbReference>
<dbReference type="InParanoid" id="Q01TC7"/>
<dbReference type="SMART" id="SM00421">
    <property type="entry name" value="HTH_LUXR"/>
    <property type="match status" value="1"/>
</dbReference>
<dbReference type="InterPro" id="IPR016032">
    <property type="entry name" value="Sig_transdc_resp-reg_C-effctor"/>
</dbReference>
<dbReference type="eggNOG" id="COG2197">
    <property type="taxonomic scope" value="Bacteria"/>
</dbReference>
<dbReference type="InterPro" id="IPR036388">
    <property type="entry name" value="WH-like_DNA-bd_sf"/>
</dbReference>
<evidence type="ECO:0000256" key="2">
    <source>
        <dbReference type="ARBA" id="ARBA00023125"/>
    </source>
</evidence>
<dbReference type="Pfam" id="PF00196">
    <property type="entry name" value="GerE"/>
    <property type="match status" value="1"/>
</dbReference>
<proteinExistence type="predicted"/>
<dbReference type="HOGENOM" id="CLU_1440191_0_0_0"/>
<dbReference type="PRINTS" id="PR00038">
    <property type="entry name" value="HTHLUXR"/>
</dbReference>
<reference evidence="5" key="1">
    <citation type="submission" date="2006-10" db="EMBL/GenBank/DDBJ databases">
        <title>Complete sequence of Solibacter usitatus Ellin6076.</title>
        <authorList>
            <consortium name="US DOE Joint Genome Institute"/>
            <person name="Copeland A."/>
            <person name="Lucas S."/>
            <person name="Lapidus A."/>
            <person name="Barry K."/>
            <person name="Detter J.C."/>
            <person name="Glavina del Rio T."/>
            <person name="Hammon N."/>
            <person name="Israni S."/>
            <person name="Dalin E."/>
            <person name="Tice H."/>
            <person name="Pitluck S."/>
            <person name="Thompson L.S."/>
            <person name="Brettin T."/>
            <person name="Bruce D."/>
            <person name="Han C."/>
            <person name="Tapia R."/>
            <person name="Gilna P."/>
            <person name="Schmutz J."/>
            <person name="Larimer F."/>
            <person name="Land M."/>
            <person name="Hauser L."/>
            <person name="Kyrpides N."/>
            <person name="Mikhailova N."/>
            <person name="Janssen P.H."/>
            <person name="Kuske C.R."/>
            <person name="Richardson P."/>
        </authorList>
    </citation>
    <scope>NUCLEOTIDE SEQUENCE</scope>
    <source>
        <strain evidence="5">Ellin6076</strain>
    </source>
</reference>
<evidence type="ECO:0000256" key="3">
    <source>
        <dbReference type="ARBA" id="ARBA00023163"/>
    </source>
</evidence>
<organism evidence="5">
    <name type="scientific">Solibacter usitatus (strain Ellin6076)</name>
    <dbReference type="NCBI Taxonomy" id="234267"/>
    <lineage>
        <taxon>Bacteria</taxon>
        <taxon>Pseudomonadati</taxon>
        <taxon>Acidobacteriota</taxon>
        <taxon>Terriglobia</taxon>
        <taxon>Bryobacterales</taxon>
        <taxon>Solibacteraceae</taxon>
        <taxon>Candidatus Solibacter</taxon>
    </lineage>
</organism>
<feature type="domain" description="HTH luxR-type" evidence="4">
    <location>
        <begin position="107"/>
        <end position="172"/>
    </location>
</feature>
<dbReference type="GO" id="GO:0006355">
    <property type="term" value="P:regulation of DNA-templated transcription"/>
    <property type="evidence" value="ECO:0007669"/>
    <property type="project" value="InterPro"/>
</dbReference>
<evidence type="ECO:0000313" key="5">
    <source>
        <dbReference type="EMBL" id="ABJ87093.1"/>
    </source>
</evidence>
<evidence type="ECO:0000259" key="4">
    <source>
        <dbReference type="PROSITE" id="PS50043"/>
    </source>
</evidence>